<reference evidence="2 3" key="1">
    <citation type="journal article" date="2019" name="Commun. Biol.">
        <title>The bagworm genome reveals a unique fibroin gene that provides high tensile strength.</title>
        <authorList>
            <person name="Kono N."/>
            <person name="Nakamura H."/>
            <person name="Ohtoshi R."/>
            <person name="Tomita M."/>
            <person name="Numata K."/>
            <person name="Arakawa K."/>
        </authorList>
    </citation>
    <scope>NUCLEOTIDE SEQUENCE [LARGE SCALE GENOMIC DNA]</scope>
</reference>
<evidence type="ECO:0000313" key="2">
    <source>
        <dbReference type="EMBL" id="GBP12858.1"/>
    </source>
</evidence>
<name>A0A4C1THE1_EUMVA</name>
<sequence>MSADFRILCFRHICKGISTASHGTINLAATCEWAARPVQYDTLIKYWCEVRFSAVAFRPVSENFSGPHPSNTSQPLSISPLPFPSADFFPPSVLPPSPPQFRVSMGSVHHLYSGESHAPRSAIKKKYQIQSSPKFTRSPAGAEILSPPRRLNEGRRSPSRGPLTMPTAVVTDTTTAFVADSRARFESGSFRRHPERPSRSKVWLPHSQTAKKTHRQEAIHVKATLKKFVRDERRQLFTSAAEKTRRRPARSRLLRALGFYTWKCIDFAPFETPPRSGGPIALTRNDRVCVDVTSRSRRGGPLAAARPPPTSFDVATMRTRSFRVNTIDPLFTNARKR</sequence>
<dbReference type="EMBL" id="BGZK01000053">
    <property type="protein sequence ID" value="GBP12858.1"/>
    <property type="molecule type" value="Genomic_DNA"/>
</dbReference>
<protein>
    <submittedName>
        <fullName evidence="2">Uncharacterized protein</fullName>
    </submittedName>
</protein>
<dbReference type="Proteomes" id="UP000299102">
    <property type="component" value="Unassembled WGS sequence"/>
</dbReference>
<dbReference type="AlphaFoldDB" id="A0A4C1THE1"/>
<evidence type="ECO:0000256" key="1">
    <source>
        <dbReference type="SAM" id="MobiDB-lite"/>
    </source>
</evidence>
<feature type="region of interest" description="Disordered" evidence="1">
    <location>
        <begin position="187"/>
        <end position="214"/>
    </location>
</feature>
<organism evidence="2 3">
    <name type="scientific">Eumeta variegata</name>
    <name type="common">Bagworm moth</name>
    <name type="synonym">Eumeta japonica</name>
    <dbReference type="NCBI Taxonomy" id="151549"/>
    <lineage>
        <taxon>Eukaryota</taxon>
        <taxon>Metazoa</taxon>
        <taxon>Ecdysozoa</taxon>
        <taxon>Arthropoda</taxon>
        <taxon>Hexapoda</taxon>
        <taxon>Insecta</taxon>
        <taxon>Pterygota</taxon>
        <taxon>Neoptera</taxon>
        <taxon>Endopterygota</taxon>
        <taxon>Lepidoptera</taxon>
        <taxon>Glossata</taxon>
        <taxon>Ditrysia</taxon>
        <taxon>Tineoidea</taxon>
        <taxon>Psychidae</taxon>
        <taxon>Oiketicinae</taxon>
        <taxon>Eumeta</taxon>
    </lineage>
</organism>
<keyword evidence="3" id="KW-1185">Reference proteome</keyword>
<proteinExistence type="predicted"/>
<feature type="region of interest" description="Disordered" evidence="1">
    <location>
        <begin position="127"/>
        <end position="166"/>
    </location>
</feature>
<gene>
    <name evidence="2" type="ORF">EVAR_6168_1</name>
</gene>
<accession>A0A4C1THE1</accession>
<evidence type="ECO:0000313" key="3">
    <source>
        <dbReference type="Proteomes" id="UP000299102"/>
    </source>
</evidence>
<comment type="caution">
    <text evidence="2">The sequence shown here is derived from an EMBL/GenBank/DDBJ whole genome shotgun (WGS) entry which is preliminary data.</text>
</comment>